<dbReference type="InterPro" id="IPR036063">
    <property type="entry name" value="Smr_dom_sf"/>
</dbReference>
<dbReference type="PANTHER" id="PTHR47417:SF1">
    <property type="entry name" value="SMR DOMAIN-CONTAINING PROTEIN YPL199C"/>
    <property type="match status" value="1"/>
</dbReference>
<proteinExistence type="predicted"/>
<dbReference type="OrthoDB" id="3231855at2759"/>
<dbReference type="SUPFAM" id="SSF160443">
    <property type="entry name" value="SMR domain-like"/>
    <property type="match status" value="1"/>
</dbReference>
<organism evidence="3 4">
    <name type="scientific">Leucocoprinus leucothites</name>
    <dbReference type="NCBI Taxonomy" id="201217"/>
    <lineage>
        <taxon>Eukaryota</taxon>
        <taxon>Fungi</taxon>
        <taxon>Dikarya</taxon>
        <taxon>Basidiomycota</taxon>
        <taxon>Agaricomycotina</taxon>
        <taxon>Agaricomycetes</taxon>
        <taxon>Agaricomycetidae</taxon>
        <taxon>Agaricales</taxon>
        <taxon>Agaricineae</taxon>
        <taxon>Agaricaceae</taxon>
        <taxon>Leucocoprinus</taxon>
    </lineage>
</organism>
<evidence type="ECO:0000313" key="4">
    <source>
        <dbReference type="Proteomes" id="UP000559027"/>
    </source>
</evidence>
<dbReference type="Pfam" id="PF08590">
    <property type="entry name" value="DUF1771"/>
    <property type="match status" value="1"/>
</dbReference>
<comment type="caution">
    <text evidence="3">The sequence shown here is derived from an EMBL/GenBank/DDBJ whole genome shotgun (WGS) entry which is preliminary data.</text>
</comment>
<dbReference type="PROSITE" id="PS50828">
    <property type="entry name" value="SMR"/>
    <property type="match status" value="1"/>
</dbReference>
<accession>A0A8H5FZU4</accession>
<dbReference type="EMBL" id="JAACJO010000008">
    <property type="protein sequence ID" value="KAF5355049.1"/>
    <property type="molecule type" value="Genomic_DNA"/>
</dbReference>
<feature type="compositionally biased region" description="Low complexity" evidence="1">
    <location>
        <begin position="63"/>
        <end position="72"/>
    </location>
</feature>
<name>A0A8H5FZU4_9AGAR</name>
<dbReference type="SMART" id="SM00463">
    <property type="entry name" value="SMR"/>
    <property type="match status" value="1"/>
</dbReference>
<protein>
    <recommendedName>
        <fullName evidence="2">Smr domain-containing protein</fullName>
    </recommendedName>
</protein>
<dbReference type="Pfam" id="PF01713">
    <property type="entry name" value="Smr"/>
    <property type="match status" value="1"/>
</dbReference>
<sequence>MLSFLKAVFNFICGGGQEPKPAPEPTPHQQYQHQYPPPQQQPWQRPPTEHKPQHAPPKPHKPPAQQHHQQPAPQRPHHISAPYNKDQNLINQDDPHYVSLRSQASEEGDAMARCFEESHQAYSNGDGARAKELSNKGKQHKNRMEELNRQASEWIFIENNKDSQPHEVDLHGLFVKEAITYTDRALQQARARGDNEIHLIVGKGLHSKNGAAKLKPAIEELMYKYQLSAELDPNNAGVLVVQLDSSSRRGVGADEITRRIERSDDGCIIM</sequence>
<dbReference type="Gene3D" id="3.30.1370.110">
    <property type="match status" value="1"/>
</dbReference>
<feature type="region of interest" description="Disordered" evidence="1">
    <location>
        <begin position="122"/>
        <end position="142"/>
    </location>
</feature>
<dbReference type="InterPro" id="IPR002625">
    <property type="entry name" value="Smr_dom"/>
</dbReference>
<keyword evidence="4" id="KW-1185">Reference proteome</keyword>
<feature type="domain" description="Smr" evidence="2">
    <location>
        <begin position="168"/>
        <end position="244"/>
    </location>
</feature>
<feature type="region of interest" description="Disordered" evidence="1">
    <location>
        <begin position="16"/>
        <end position="91"/>
    </location>
</feature>
<reference evidence="3 4" key="1">
    <citation type="journal article" date="2020" name="ISME J.">
        <title>Uncovering the hidden diversity of litter-decomposition mechanisms in mushroom-forming fungi.</title>
        <authorList>
            <person name="Floudas D."/>
            <person name="Bentzer J."/>
            <person name="Ahren D."/>
            <person name="Johansson T."/>
            <person name="Persson P."/>
            <person name="Tunlid A."/>
        </authorList>
    </citation>
    <scope>NUCLEOTIDE SEQUENCE [LARGE SCALE GENOMIC DNA]</scope>
    <source>
        <strain evidence="3 4">CBS 146.42</strain>
    </source>
</reference>
<dbReference type="SMART" id="SM01162">
    <property type="entry name" value="DUF1771"/>
    <property type="match status" value="1"/>
</dbReference>
<evidence type="ECO:0000259" key="2">
    <source>
        <dbReference type="PROSITE" id="PS50828"/>
    </source>
</evidence>
<evidence type="ECO:0000256" key="1">
    <source>
        <dbReference type="SAM" id="MobiDB-lite"/>
    </source>
</evidence>
<gene>
    <name evidence="3" type="ORF">D9756_005240</name>
</gene>
<evidence type="ECO:0000313" key="3">
    <source>
        <dbReference type="EMBL" id="KAF5355049.1"/>
    </source>
</evidence>
<dbReference type="InterPro" id="IPR013899">
    <property type="entry name" value="DUF1771"/>
</dbReference>
<dbReference type="PANTHER" id="PTHR47417">
    <property type="entry name" value="SMR DOMAIN-CONTAINING PROTEIN YPL199C"/>
    <property type="match status" value="1"/>
</dbReference>
<dbReference type="Proteomes" id="UP000559027">
    <property type="component" value="Unassembled WGS sequence"/>
</dbReference>
<dbReference type="AlphaFoldDB" id="A0A8H5FZU4"/>
<dbReference type="InterPro" id="IPR053020">
    <property type="entry name" value="Smr_domain_protein"/>
</dbReference>